<evidence type="ECO:0000256" key="3">
    <source>
        <dbReference type="ARBA" id="ARBA00023125"/>
    </source>
</evidence>
<evidence type="ECO:0000259" key="6">
    <source>
        <dbReference type="PROSITE" id="PS01124"/>
    </source>
</evidence>
<organism evidence="7 8">
    <name type="scientific">Paractinoplanes abujensis</name>
    <dbReference type="NCBI Taxonomy" id="882441"/>
    <lineage>
        <taxon>Bacteria</taxon>
        <taxon>Bacillati</taxon>
        <taxon>Actinomycetota</taxon>
        <taxon>Actinomycetes</taxon>
        <taxon>Micromonosporales</taxon>
        <taxon>Micromonosporaceae</taxon>
        <taxon>Paractinoplanes</taxon>
    </lineage>
</organism>
<keyword evidence="1" id="KW-0963">Cytoplasm</keyword>
<dbReference type="InterPro" id="IPR018060">
    <property type="entry name" value="HTH_AraC"/>
</dbReference>
<dbReference type="Pfam" id="PF12852">
    <property type="entry name" value="Cupin_6"/>
    <property type="match status" value="1"/>
</dbReference>
<evidence type="ECO:0000256" key="4">
    <source>
        <dbReference type="ARBA" id="ARBA00023159"/>
    </source>
</evidence>
<dbReference type="SUPFAM" id="SSF46689">
    <property type="entry name" value="Homeodomain-like"/>
    <property type="match status" value="2"/>
</dbReference>
<dbReference type="InterPro" id="IPR032783">
    <property type="entry name" value="AraC_lig"/>
</dbReference>
<dbReference type="InterPro" id="IPR009057">
    <property type="entry name" value="Homeodomain-like_sf"/>
</dbReference>
<evidence type="ECO:0000313" key="8">
    <source>
        <dbReference type="Proteomes" id="UP000542742"/>
    </source>
</evidence>
<reference evidence="7 8" key="1">
    <citation type="submission" date="2020-08" db="EMBL/GenBank/DDBJ databases">
        <title>Sequencing the genomes of 1000 actinobacteria strains.</title>
        <authorList>
            <person name="Klenk H.-P."/>
        </authorList>
    </citation>
    <scope>NUCLEOTIDE SEQUENCE [LARGE SCALE GENOMIC DNA]</scope>
    <source>
        <strain evidence="7 8">DSM 45518</strain>
    </source>
</reference>
<dbReference type="InterPro" id="IPR037923">
    <property type="entry name" value="HTH-like"/>
</dbReference>
<feature type="domain" description="HTH araC/xylS-type" evidence="6">
    <location>
        <begin position="200"/>
        <end position="298"/>
    </location>
</feature>
<dbReference type="GO" id="GO:0003700">
    <property type="term" value="F:DNA-binding transcription factor activity"/>
    <property type="evidence" value="ECO:0007669"/>
    <property type="project" value="InterPro"/>
</dbReference>
<dbReference type="Gene3D" id="1.10.10.60">
    <property type="entry name" value="Homeodomain-like"/>
    <property type="match status" value="2"/>
</dbReference>
<proteinExistence type="predicted"/>
<dbReference type="Proteomes" id="UP000542742">
    <property type="component" value="Unassembled WGS sequence"/>
</dbReference>
<keyword evidence="4" id="KW-0010">Activator</keyword>
<evidence type="ECO:0000256" key="1">
    <source>
        <dbReference type="ARBA" id="ARBA00022490"/>
    </source>
</evidence>
<dbReference type="RefSeq" id="WP_184949596.1">
    <property type="nucleotide sequence ID" value="NZ_BOMC01000014.1"/>
</dbReference>
<keyword evidence="2" id="KW-0805">Transcription regulation</keyword>
<keyword evidence="3 7" id="KW-0238">DNA-binding</keyword>
<dbReference type="Pfam" id="PF12833">
    <property type="entry name" value="HTH_18"/>
    <property type="match status" value="1"/>
</dbReference>
<evidence type="ECO:0000313" key="7">
    <source>
        <dbReference type="EMBL" id="MBB4690666.1"/>
    </source>
</evidence>
<dbReference type="PANTHER" id="PTHR46796">
    <property type="entry name" value="HTH-TYPE TRANSCRIPTIONAL ACTIVATOR RHAS-RELATED"/>
    <property type="match status" value="1"/>
</dbReference>
<name>A0A7W7CPT9_9ACTN</name>
<keyword evidence="5" id="KW-0804">Transcription</keyword>
<evidence type="ECO:0000256" key="2">
    <source>
        <dbReference type="ARBA" id="ARBA00023015"/>
    </source>
</evidence>
<protein>
    <submittedName>
        <fullName evidence="7">AraC-like DNA-binding protein</fullName>
    </submittedName>
</protein>
<dbReference type="EMBL" id="JACHMF010000001">
    <property type="protein sequence ID" value="MBB4690666.1"/>
    <property type="molecule type" value="Genomic_DNA"/>
</dbReference>
<dbReference type="GO" id="GO:0043565">
    <property type="term" value="F:sequence-specific DNA binding"/>
    <property type="evidence" value="ECO:0007669"/>
    <property type="project" value="InterPro"/>
</dbReference>
<evidence type="ECO:0000256" key="5">
    <source>
        <dbReference type="ARBA" id="ARBA00023163"/>
    </source>
</evidence>
<gene>
    <name evidence="7" type="ORF">BKA14_000814</name>
</gene>
<dbReference type="InterPro" id="IPR018062">
    <property type="entry name" value="HTH_AraC-typ_CS"/>
</dbReference>
<dbReference type="InterPro" id="IPR050204">
    <property type="entry name" value="AraC_XylS_family_regulators"/>
</dbReference>
<dbReference type="PANTHER" id="PTHR46796:SF13">
    <property type="entry name" value="HTH-TYPE TRANSCRIPTIONAL ACTIVATOR RHAS"/>
    <property type="match status" value="1"/>
</dbReference>
<accession>A0A7W7CPT9</accession>
<sequence length="301" mass="31965">MSVHADPLEDVLALVGASSSFSAGLVAGGDWAVSFAPTPAVKFNAVRRGRCLLLVADVTYELNPGDCFLLTRPVAFTLASDLTWPTIPAAVIFAGGTGRAGTGDDVFLLGGRFDFGERARELLLDALPPVVHVPGASPSAATVRWALEQIETEMRERPLGAALVAEHLALVMLIHVLRLHVSLAPPDSGWLAGLADPVVGPALRLLHGEPAYAWTVAELASRASVSRSTMAARFRRVVGQGPLEYLTRWRIELAAARLRRDDGTVAAIARSVGYGSESALSNAFKRLTGLSPRAYRASRTP</sequence>
<dbReference type="AlphaFoldDB" id="A0A7W7CPT9"/>
<dbReference type="PROSITE" id="PS01124">
    <property type="entry name" value="HTH_ARAC_FAMILY_2"/>
    <property type="match status" value="1"/>
</dbReference>
<comment type="caution">
    <text evidence="7">The sequence shown here is derived from an EMBL/GenBank/DDBJ whole genome shotgun (WGS) entry which is preliminary data.</text>
</comment>
<dbReference type="SMART" id="SM00342">
    <property type="entry name" value="HTH_ARAC"/>
    <property type="match status" value="1"/>
</dbReference>
<keyword evidence="8" id="KW-1185">Reference proteome</keyword>
<dbReference type="SUPFAM" id="SSF51215">
    <property type="entry name" value="Regulatory protein AraC"/>
    <property type="match status" value="1"/>
</dbReference>
<dbReference type="PROSITE" id="PS00041">
    <property type="entry name" value="HTH_ARAC_FAMILY_1"/>
    <property type="match status" value="1"/>
</dbReference>